<dbReference type="SMART" id="SM00248">
    <property type="entry name" value="ANK"/>
    <property type="match status" value="5"/>
</dbReference>
<keyword evidence="1" id="KW-0677">Repeat</keyword>
<evidence type="ECO:0000256" key="2">
    <source>
        <dbReference type="ARBA" id="ARBA00023043"/>
    </source>
</evidence>
<dbReference type="EMBL" id="CACRSS010000001">
    <property type="protein sequence ID" value="VYS75097.1"/>
    <property type="molecule type" value="Genomic_DNA"/>
</dbReference>
<dbReference type="AlphaFoldDB" id="A0A6N2R2T3"/>
<evidence type="ECO:0000313" key="5">
    <source>
        <dbReference type="EMBL" id="VYS75097.1"/>
    </source>
</evidence>
<dbReference type="Gene3D" id="1.25.40.20">
    <property type="entry name" value="Ankyrin repeat-containing domain"/>
    <property type="match status" value="1"/>
</dbReference>
<keyword evidence="4" id="KW-0732">Signal</keyword>
<evidence type="ECO:0000256" key="3">
    <source>
        <dbReference type="PROSITE-ProRule" id="PRU00023"/>
    </source>
</evidence>
<feature type="repeat" description="ANK" evidence="3">
    <location>
        <begin position="251"/>
        <end position="288"/>
    </location>
</feature>
<dbReference type="PANTHER" id="PTHR24189:SF50">
    <property type="entry name" value="ANKYRIN REPEAT AND SOCS BOX PROTEIN 2"/>
    <property type="match status" value="1"/>
</dbReference>
<feature type="chain" id="PRO_5027010848" evidence="4">
    <location>
        <begin position="25"/>
        <end position="353"/>
    </location>
</feature>
<keyword evidence="2 3" id="KW-0040">ANK repeat</keyword>
<dbReference type="Pfam" id="PF00023">
    <property type="entry name" value="Ank"/>
    <property type="match status" value="2"/>
</dbReference>
<gene>
    <name evidence="5" type="ORF">AMLFYP55_00174</name>
</gene>
<reference evidence="5" key="1">
    <citation type="submission" date="2019-11" db="EMBL/GenBank/DDBJ databases">
        <authorList>
            <person name="Feng L."/>
        </authorList>
    </citation>
    <scope>NUCLEOTIDE SEQUENCE</scope>
    <source>
        <strain evidence="5">AMuciniphilaLFYP55</strain>
    </source>
</reference>
<evidence type="ECO:0000256" key="1">
    <source>
        <dbReference type="ARBA" id="ARBA00022737"/>
    </source>
</evidence>
<dbReference type="RefSeq" id="WP_146017867.1">
    <property type="nucleotide sequence ID" value="NZ_CACRSS010000001.1"/>
</dbReference>
<dbReference type="SUPFAM" id="SSF48403">
    <property type="entry name" value="Ankyrin repeat"/>
    <property type="match status" value="1"/>
</dbReference>
<feature type="signal peptide" evidence="4">
    <location>
        <begin position="1"/>
        <end position="24"/>
    </location>
</feature>
<dbReference type="PROSITE" id="PS50088">
    <property type="entry name" value="ANK_REPEAT"/>
    <property type="match status" value="2"/>
</dbReference>
<proteinExistence type="predicted"/>
<feature type="repeat" description="ANK" evidence="3">
    <location>
        <begin position="97"/>
        <end position="129"/>
    </location>
</feature>
<organism evidence="5">
    <name type="scientific">Akkermansia muciniphila</name>
    <dbReference type="NCBI Taxonomy" id="239935"/>
    <lineage>
        <taxon>Bacteria</taxon>
        <taxon>Pseudomonadati</taxon>
        <taxon>Verrucomicrobiota</taxon>
        <taxon>Verrucomicrobiia</taxon>
        <taxon>Verrucomicrobiales</taxon>
        <taxon>Akkermansiaceae</taxon>
        <taxon>Akkermansia</taxon>
    </lineage>
</organism>
<dbReference type="InterPro" id="IPR002110">
    <property type="entry name" value="Ankyrin_rpt"/>
</dbReference>
<dbReference type="InterPro" id="IPR036770">
    <property type="entry name" value="Ankyrin_rpt-contain_sf"/>
</dbReference>
<sequence>MRQMTGSMLLLSAAAVAAAPLADAEERTIQLTEAEKQEIQAANEKLLGLTLRFLHDSWPLEIMFAGEAQQEFHSILQCYRMLEQFRETGNLMLQAPDRNTPLHLCIALGLNQLAIRMIEAGAPVNAQSIFMHDGTKEPGDTPLTWACLSGLYMNSTAEDRLPLVQSLLKHGADPDQPGPWGVTPFMYSAALNDSDPGQEKIALALLDAGSPDLKRRLNAQARGVGFLSLSPAIYERLIKAGCDVNERFFESKQSPLHLVCTKEKPAERLIPLIELLIKAGADPNQPDVDGLTPLMACNSPEIAVCLMDNGANPALRNDDGQTAYDFHMKNGYPPIAEAIKDWQAKQKKAPRTE</sequence>
<accession>A0A6N2R2T3</accession>
<dbReference type="OrthoDB" id="9180058at2"/>
<protein>
    <submittedName>
        <fullName evidence="5">Ankyrin repeat protein</fullName>
    </submittedName>
</protein>
<dbReference type="InterPro" id="IPR050745">
    <property type="entry name" value="Multifunctional_regulatory"/>
</dbReference>
<name>A0A6N2R2T3_9BACT</name>
<dbReference type="PANTHER" id="PTHR24189">
    <property type="entry name" value="MYOTROPHIN"/>
    <property type="match status" value="1"/>
</dbReference>
<evidence type="ECO:0000256" key="4">
    <source>
        <dbReference type="SAM" id="SignalP"/>
    </source>
</evidence>